<feature type="compositionally biased region" description="Basic and acidic residues" evidence="1">
    <location>
        <begin position="366"/>
        <end position="402"/>
    </location>
</feature>
<feature type="region of interest" description="Disordered" evidence="1">
    <location>
        <begin position="61"/>
        <end position="95"/>
    </location>
</feature>
<sequence>MNEELAKIRGEFEMRLLTIKRGLLNELRNEYEAAIKKTPQSILRMPVIAFKSLCLGSQGAADSERAEPSKTAASDASMHGNKDAAAPPRVQTQRVTGGRKIIREASIVGQSIILEDLDASAVKKQSTLLQKAPSRRPPFSISVGESSILIDKMEFTSNDPNVVGNIIKDIQKVLKKHCRPPLNFKYVQSFGRSIKISDLISAVESDLYSVTGRNVKIVQITTRDHYALLGHSEIVDVLVDEDVLMVYVAESDVHADDQQAKCVSLVKKPAKKTAEFRKDTSVGSVSKKTKTADLQEELAKKGAGERQGPSVDVSKGKEARECGEQRPKKEAAKERMKADSLSRSKEEQKSGEKESVAQEEGQNAKPEMESAKQEAVQESRKTRSSEEKVRETKEKPKKETHSTTEGGTTRGDVSEERRVPERPEKKRKSVGGDGEGEKMIPLKKKAVPRDEEGDSIFK</sequence>
<feature type="region of interest" description="Disordered" evidence="1">
    <location>
        <begin position="298"/>
        <end position="458"/>
    </location>
</feature>
<name>A0AAW2H8Q1_9NEOP</name>
<evidence type="ECO:0000313" key="2">
    <source>
        <dbReference type="EMBL" id="KAL0266074.1"/>
    </source>
</evidence>
<comment type="caution">
    <text evidence="2">The sequence shown here is derived from an EMBL/GenBank/DDBJ whole genome shotgun (WGS) entry which is preliminary data.</text>
</comment>
<dbReference type="AlphaFoldDB" id="A0AAW2H8Q1"/>
<proteinExistence type="predicted"/>
<feature type="compositionally biased region" description="Basic and acidic residues" evidence="1">
    <location>
        <begin position="447"/>
        <end position="458"/>
    </location>
</feature>
<gene>
    <name evidence="2" type="ORF">PYX00_011791</name>
</gene>
<feature type="compositionally biased region" description="Basic and acidic residues" evidence="1">
    <location>
        <begin position="314"/>
        <end position="356"/>
    </location>
</feature>
<protein>
    <submittedName>
        <fullName evidence="2">Uncharacterized protein</fullName>
    </submittedName>
</protein>
<evidence type="ECO:0000256" key="1">
    <source>
        <dbReference type="SAM" id="MobiDB-lite"/>
    </source>
</evidence>
<organism evidence="2">
    <name type="scientific">Menopon gallinae</name>
    <name type="common">poultry shaft louse</name>
    <dbReference type="NCBI Taxonomy" id="328185"/>
    <lineage>
        <taxon>Eukaryota</taxon>
        <taxon>Metazoa</taxon>
        <taxon>Ecdysozoa</taxon>
        <taxon>Arthropoda</taxon>
        <taxon>Hexapoda</taxon>
        <taxon>Insecta</taxon>
        <taxon>Pterygota</taxon>
        <taxon>Neoptera</taxon>
        <taxon>Paraneoptera</taxon>
        <taxon>Psocodea</taxon>
        <taxon>Troctomorpha</taxon>
        <taxon>Phthiraptera</taxon>
        <taxon>Amblycera</taxon>
        <taxon>Menoponidae</taxon>
        <taxon>Menopon</taxon>
    </lineage>
</organism>
<reference evidence="2" key="1">
    <citation type="journal article" date="2024" name="Gigascience">
        <title>Chromosome-level genome of the poultry shaft louse Menopon gallinae provides insight into the host-switching and adaptive evolution of parasitic lice.</title>
        <authorList>
            <person name="Xu Y."/>
            <person name="Ma L."/>
            <person name="Liu S."/>
            <person name="Liang Y."/>
            <person name="Liu Q."/>
            <person name="He Z."/>
            <person name="Tian L."/>
            <person name="Duan Y."/>
            <person name="Cai W."/>
            <person name="Li H."/>
            <person name="Song F."/>
        </authorList>
    </citation>
    <scope>NUCLEOTIDE SEQUENCE</scope>
    <source>
        <strain evidence="2">Cailab_2023a</strain>
    </source>
</reference>
<feature type="compositionally biased region" description="Basic and acidic residues" evidence="1">
    <location>
        <begin position="412"/>
        <end position="424"/>
    </location>
</feature>
<accession>A0AAW2H8Q1</accession>
<dbReference type="EMBL" id="JARGDH010000006">
    <property type="protein sequence ID" value="KAL0266074.1"/>
    <property type="molecule type" value="Genomic_DNA"/>
</dbReference>